<dbReference type="EMBL" id="BJUA01000006">
    <property type="protein sequence ID" value="GEK17719.1"/>
    <property type="molecule type" value="Genomic_DNA"/>
</dbReference>
<gene>
    <name evidence="2" type="ORF">CPE01_14520</name>
</gene>
<accession>A0A510UT02</accession>
<comment type="caution">
    <text evidence="2">The sequence shown here is derived from an EMBL/GenBank/DDBJ whole genome shotgun (WGS) entry which is preliminary data.</text>
</comment>
<protein>
    <submittedName>
        <fullName evidence="2">Uncharacterized protein</fullName>
    </submittedName>
</protein>
<evidence type="ECO:0000313" key="3">
    <source>
        <dbReference type="Proteomes" id="UP000321386"/>
    </source>
</evidence>
<organism evidence="2 3">
    <name type="scientific">Cellulomonas persica</name>
    <dbReference type="NCBI Taxonomy" id="76861"/>
    <lineage>
        <taxon>Bacteria</taxon>
        <taxon>Bacillati</taxon>
        <taxon>Actinomycetota</taxon>
        <taxon>Actinomycetes</taxon>
        <taxon>Micrococcales</taxon>
        <taxon>Cellulomonadaceae</taxon>
        <taxon>Cellulomonas</taxon>
    </lineage>
</organism>
<sequence>MSSGAVQLVADGEVRVGDVTYPGGLLPDGRATLLGVTVRRLRLAERDRLVSLVAGLVTGADEARTLAGLVLAAAAAPGDALPTHDDDLAAVQAVALHLAGAALDGPLARTRLLAGRSAGAAADDLPAADADLLAAELARAVVVDDGWTRLVLDGSDSGDGPPRAVRDRLAAALLARASQPLDPSLARALLGGSEGVEDGAPPQWAVRASDPWWSDGGSPAAGAADAATGDAPAWTSGTAGAASGPGPSGDSSAASGTSGTGAGVGRSPQPLPEGPGVARHGALVGHDAAGPVALRAAPGDAAALARATVSAPRGVASGPAGSWRPSVGPAATAPAAAPRRGAERSGGVDRWGAPVTSSGAGATSALLGAAGGAWPLPTHPAWTSCAPGALVTGARSALHHTDRDAVTDAPTAAPRVPSDREPATSTGADDLARELQRAADLRGLRR</sequence>
<dbReference type="Proteomes" id="UP000321386">
    <property type="component" value="Unassembled WGS sequence"/>
</dbReference>
<feature type="compositionally biased region" description="Low complexity" evidence="1">
    <location>
        <begin position="212"/>
        <end position="257"/>
    </location>
</feature>
<feature type="compositionally biased region" description="Low complexity" evidence="1">
    <location>
        <begin position="328"/>
        <end position="339"/>
    </location>
</feature>
<feature type="compositionally biased region" description="Basic and acidic residues" evidence="1">
    <location>
        <begin position="430"/>
        <end position="446"/>
    </location>
</feature>
<dbReference type="OrthoDB" id="10021350at2"/>
<feature type="region of interest" description="Disordered" evidence="1">
    <location>
        <begin position="313"/>
        <end position="356"/>
    </location>
</feature>
<evidence type="ECO:0000256" key="1">
    <source>
        <dbReference type="SAM" id="MobiDB-lite"/>
    </source>
</evidence>
<dbReference type="AlphaFoldDB" id="A0A510UT02"/>
<name>A0A510UT02_9CELL</name>
<keyword evidence="3" id="KW-1185">Reference proteome</keyword>
<evidence type="ECO:0000313" key="2">
    <source>
        <dbReference type="EMBL" id="GEK17719.1"/>
    </source>
</evidence>
<proteinExistence type="predicted"/>
<reference evidence="2 3" key="1">
    <citation type="submission" date="2019-07" db="EMBL/GenBank/DDBJ databases">
        <title>Whole genome shotgun sequence of Cellulomonas persica NBRC 101101.</title>
        <authorList>
            <person name="Hosoyama A."/>
            <person name="Uohara A."/>
            <person name="Ohji S."/>
            <person name="Ichikawa N."/>
        </authorList>
    </citation>
    <scope>NUCLEOTIDE SEQUENCE [LARGE SCALE GENOMIC DNA]</scope>
    <source>
        <strain evidence="2 3">NBRC 101101</strain>
    </source>
</reference>
<dbReference type="RefSeq" id="WP_146805986.1">
    <property type="nucleotide sequence ID" value="NZ_BJUA01000006.1"/>
</dbReference>
<feature type="region of interest" description="Disordered" evidence="1">
    <location>
        <begin position="400"/>
        <end position="446"/>
    </location>
</feature>
<feature type="region of interest" description="Disordered" evidence="1">
    <location>
        <begin position="192"/>
        <end position="282"/>
    </location>
</feature>